<evidence type="ECO:0000313" key="1">
    <source>
        <dbReference type="EMBL" id="SBV90920.1"/>
    </source>
</evidence>
<sequence length="75" mass="8961">MRIDAYIGNPIIATQQDYYELEELLHEVEPDCHSVQLRQERLIIENLSRRMFYYPRNPTIGWVADRLHSMVENGL</sequence>
<proteinExistence type="predicted"/>
<gene>
    <name evidence="1" type="ORF">KL86DYS2_10090</name>
</gene>
<organism evidence="1">
    <name type="scientific">uncultured Dysgonomonas sp</name>
    <dbReference type="NCBI Taxonomy" id="206096"/>
    <lineage>
        <taxon>Bacteria</taxon>
        <taxon>Pseudomonadati</taxon>
        <taxon>Bacteroidota</taxon>
        <taxon>Bacteroidia</taxon>
        <taxon>Bacteroidales</taxon>
        <taxon>Dysgonomonadaceae</taxon>
        <taxon>Dysgonomonas</taxon>
        <taxon>environmental samples</taxon>
    </lineage>
</organism>
<reference evidence="1" key="1">
    <citation type="submission" date="2016-04" db="EMBL/GenBank/DDBJ databases">
        <authorList>
            <person name="Evans L.H."/>
            <person name="Alamgir A."/>
            <person name="Owens N."/>
            <person name="Weber N.D."/>
            <person name="Virtaneva K."/>
            <person name="Barbian K."/>
            <person name="Babar A."/>
            <person name="Rosenke K."/>
        </authorList>
    </citation>
    <scope>NUCLEOTIDE SEQUENCE</scope>
    <source>
        <strain evidence="1">86-2</strain>
    </source>
</reference>
<dbReference type="AlphaFoldDB" id="A0A212IUN1"/>
<dbReference type="RefSeq" id="WP_196071756.1">
    <property type="nucleotide sequence ID" value="NZ_LT599021.1"/>
</dbReference>
<accession>A0A212IUN1</accession>
<name>A0A212IUN1_9BACT</name>
<dbReference type="EMBL" id="FLUL01000001">
    <property type="protein sequence ID" value="SBV90920.1"/>
    <property type="molecule type" value="Genomic_DNA"/>
</dbReference>
<protein>
    <submittedName>
        <fullName evidence="1">Uncharacterized protein</fullName>
    </submittedName>
</protein>